<feature type="transmembrane region" description="Helical" evidence="1">
    <location>
        <begin position="12"/>
        <end position="42"/>
    </location>
</feature>
<gene>
    <name evidence="2" type="ORF">PUV54_10310</name>
</gene>
<keyword evidence="1" id="KW-0812">Transmembrane</keyword>
<feature type="transmembrane region" description="Helical" evidence="1">
    <location>
        <begin position="119"/>
        <end position="152"/>
    </location>
</feature>
<keyword evidence="1" id="KW-1133">Transmembrane helix</keyword>
<name>A0AAE9ZGC6_9PROT</name>
<organism evidence="2 3">
    <name type="scientific">Hyphococcus flavus</name>
    <dbReference type="NCBI Taxonomy" id="1866326"/>
    <lineage>
        <taxon>Bacteria</taxon>
        <taxon>Pseudomonadati</taxon>
        <taxon>Pseudomonadota</taxon>
        <taxon>Alphaproteobacteria</taxon>
        <taxon>Parvularculales</taxon>
        <taxon>Parvularculaceae</taxon>
        <taxon>Hyphococcus</taxon>
    </lineage>
</organism>
<keyword evidence="1" id="KW-0472">Membrane</keyword>
<accession>A0AAE9ZGC6</accession>
<reference evidence="2" key="1">
    <citation type="submission" date="2023-02" db="EMBL/GenBank/DDBJ databases">
        <title>Genome sequence of Hyphococcus flavus.</title>
        <authorList>
            <person name="Rong J.-C."/>
            <person name="Zhao Q."/>
            <person name="Yi M."/>
            <person name="Wu J.-Y."/>
        </authorList>
    </citation>
    <scope>NUCLEOTIDE SEQUENCE</scope>
    <source>
        <strain evidence="2">MCCC 1K03223</strain>
    </source>
</reference>
<protein>
    <submittedName>
        <fullName evidence="2">Uncharacterized protein</fullName>
    </submittedName>
</protein>
<feature type="transmembrane region" description="Helical" evidence="1">
    <location>
        <begin position="280"/>
        <end position="309"/>
    </location>
</feature>
<dbReference type="Proteomes" id="UP001214043">
    <property type="component" value="Chromosome"/>
</dbReference>
<dbReference type="RefSeq" id="WP_274492151.1">
    <property type="nucleotide sequence ID" value="NZ_CP118166.1"/>
</dbReference>
<evidence type="ECO:0000313" key="3">
    <source>
        <dbReference type="Proteomes" id="UP001214043"/>
    </source>
</evidence>
<keyword evidence="3" id="KW-1185">Reference proteome</keyword>
<feature type="transmembrane region" description="Helical" evidence="1">
    <location>
        <begin position="77"/>
        <end position="98"/>
    </location>
</feature>
<sequence>MRFPVFKALGASFAYLGAHFLTFLKLVWLPAALLTGVMAYAMPQMMDAQMQMLAIEESGDPNEIFSVLGPIAKTSGLIFLASLVLYPMLIAGVLKHIIRGDAPRMPFYLSFGGDELRLLLAYILLIVIVSIVAIAAMLGMTVLIAVLSVAAGAVPGEIAGAAFGLLMLAIIVAAIWFALRMSLIFPAAVGARSIGIGETWEATKDATIGLFFYWLVWMIFLAVLSTPVSLMMAGGFFSVFGEYFAAVMVDPSAAERLGEEFERRMLEAQAGMWDRSSAGFYLVLFATWLSLVIQYGLTSVAGGVAWRYLTGDERG</sequence>
<dbReference type="AlphaFoldDB" id="A0AAE9ZGC6"/>
<dbReference type="KEGG" id="hfl:PUV54_10310"/>
<dbReference type="EMBL" id="CP118166">
    <property type="protein sequence ID" value="WDI30351.1"/>
    <property type="molecule type" value="Genomic_DNA"/>
</dbReference>
<evidence type="ECO:0000313" key="2">
    <source>
        <dbReference type="EMBL" id="WDI30351.1"/>
    </source>
</evidence>
<proteinExistence type="predicted"/>
<evidence type="ECO:0000256" key="1">
    <source>
        <dbReference type="SAM" id="Phobius"/>
    </source>
</evidence>
<feature type="transmembrane region" description="Helical" evidence="1">
    <location>
        <begin position="211"/>
        <end position="240"/>
    </location>
</feature>
<feature type="transmembrane region" description="Helical" evidence="1">
    <location>
        <begin position="158"/>
        <end position="179"/>
    </location>
</feature>